<gene>
    <name evidence="3" type="ORF">ElyMa_006121500</name>
</gene>
<dbReference type="AlphaFoldDB" id="A0AAV4GUY4"/>
<evidence type="ECO:0000313" key="3">
    <source>
        <dbReference type="EMBL" id="GFR89329.1"/>
    </source>
</evidence>
<dbReference type="Proteomes" id="UP000762676">
    <property type="component" value="Unassembled WGS sequence"/>
</dbReference>
<evidence type="ECO:0000313" key="4">
    <source>
        <dbReference type="Proteomes" id="UP000762676"/>
    </source>
</evidence>
<organism evidence="3 4">
    <name type="scientific">Elysia marginata</name>
    <dbReference type="NCBI Taxonomy" id="1093978"/>
    <lineage>
        <taxon>Eukaryota</taxon>
        <taxon>Metazoa</taxon>
        <taxon>Spiralia</taxon>
        <taxon>Lophotrochozoa</taxon>
        <taxon>Mollusca</taxon>
        <taxon>Gastropoda</taxon>
        <taxon>Heterobranchia</taxon>
        <taxon>Euthyneura</taxon>
        <taxon>Panpulmonata</taxon>
        <taxon>Sacoglossa</taxon>
        <taxon>Placobranchoidea</taxon>
        <taxon>Plakobranchidae</taxon>
        <taxon>Elysia</taxon>
    </lineage>
</organism>
<keyword evidence="4" id="KW-1185">Reference proteome</keyword>
<keyword evidence="2" id="KW-0812">Transmembrane</keyword>
<feature type="compositionally biased region" description="Polar residues" evidence="1">
    <location>
        <begin position="1"/>
        <end position="29"/>
    </location>
</feature>
<keyword evidence="2" id="KW-0472">Membrane</keyword>
<comment type="caution">
    <text evidence="3">The sequence shown here is derived from an EMBL/GenBank/DDBJ whole genome shotgun (WGS) entry which is preliminary data.</text>
</comment>
<reference evidence="3 4" key="1">
    <citation type="journal article" date="2021" name="Elife">
        <title>Chloroplast acquisition without the gene transfer in kleptoplastic sea slugs, Plakobranchus ocellatus.</title>
        <authorList>
            <person name="Maeda T."/>
            <person name="Takahashi S."/>
            <person name="Yoshida T."/>
            <person name="Shimamura S."/>
            <person name="Takaki Y."/>
            <person name="Nagai Y."/>
            <person name="Toyoda A."/>
            <person name="Suzuki Y."/>
            <person name="Arimoto A."/>
            <person name="Ishii H."/>
            <person name="Satoh N."/>
            <person name="Nishiyama T."/>
            <person name="Hasebe M."/>
            <person name="Maruyama T."/>
            <person name="Minagawa J."/>
            <person name="Obokata J."/>
            <person name="Shigenobu S."/>
        </authorList>
    </citation>
    <scope>NUCLEOTIDE SEQUENCE [LARGE SCALE GENOMIC DNA]</scope>
</reference>
<keyword evidence="2" id="KW-1133">Transmembrane helix</keyword>
<sequence length="213" mass="22822">MSTATRQPIIISSKSTPNAKTPSLSSTRTAPDVFTPKTSRLGTTTGRRKPTPPALPGDDTITTGYSDVPGTRQGTSSTVLPGRSQQQKGSKAGDSTPIIAGAAGGAVVLVILVGAVLLWRRKRRPSQKGRTIPVDDNLSYHSLDHGLEFDNVGYDQFINTHTDRQISAESDSRLVNADTSSNQLARHLIKFSSNKAEARSNKGCWESVTHLAR</sequence>
<feature type="compositionally biased region" description="Polar residues" evidence="1">
    <location>
        <begin position="72"/>
        <end position="89"/>
    </location>
</feature>
<dbReference type="CDD" id="cd12087">
    <property type="entry name" value="TM_EGFR-like"/>
    <property type="match status" value="1"/>
</dbReference>
<feature type="transmembrane region" description="Helical" evidence="2">
    <location>
        <begin position="98"/>
        <end position="119"/>
    </location>
</feature>
<accession>A0AAV4GUY4</accession>
<dbReference type="EMBL" id="BMAT01012298">
    <property type="protein sequence ID" value="GFR89329.1"/>
    <property type="molecule type" value="Genomic_DNA"/>
</dbReference>
<protein>
    <submittedName>
        <fullName evidence="3">Uncharacterized protein</fullName>
    </submittedName>
</protein>
<evidence type="ECO:0000256" key="1">
    <source>
        <dbReference type="SAM" id="MobiDB-lite"/>
    </source>
</evidence>
<proteinExistence type="predicted"/>
<evidence type="ECO:0000256" key="2">
    <source>
        <dbReference type="SAM" id="Phobius"/>
    </source>
</evidence>
<feature type="region of interest" description="Disordered" evidence="1">
    <location>
        <begin position="1"/>
        <end position="93"/>
    </location>
</feature>
<name>A0AAV4GUY4_9GAST</name>